<name>A0A8H7Z1J8_AJECA</name>
<dbReference type="Proteomes" id="UP000670092">
    <property type="component" value="Unassembled WGS sequence"/>
</dbReference>
<gene>
    <name evidence="1" type="ORF">I7I52_10689</name>
</gene>
<sequence>MVSRPFPCLVFRVLVAKYLQDAQSHGCVMYMHISVLYALYLEISRPLHQMLRNDIDGIDVRIFVALSSRGGSMTVCLPIFNISRNRWFLSLRISVPVPCRRSINETIFSDCRLQELYLWPFPITLRLDFAMWKYRTCTEIRRQRFLPCDMCLTPFAFPDYRTIILRR</sequence>
<dbReference type="EMBL" id="JAEVHI010000002">
    <property type="protein sequence ID" value="KAG5300147.1"/>
    <property type="molecule type" value="Genomic_DNA"/>
</dbReference>
<accession>A0A8H7Z1J8</accession>
<dbReference type="VEuPathDB" id="FungiDB:I7I52_10689"/>
<organism evidence="1 2">
    <name type="scientific">Ajellomyces capsulatus</name>
    <name type="common">Darling's disease fungus</name>
    <name type="synonym">Histoplasma capsulatum</name>
    <dbReference type="NCBI Taxonomy" id="5037"/>
    <lineage>
        <taxon>Eukaryota</taxon>
        <taxon>Fungi</taxon>
        <taxon>Dikarya</taxon>
        <taxon>Ascomycota</taxon>
        <taxon>Pezizomycotina</taxon>
        <taxon>Eurotiomycetes</taxon>
        <taxon>Eurotiomycetidae</taxon>
        <taxon>Onygenales</taxon>
        <taxon>Ajellomycetaceae</taxon>
        <taxon>Histoplasma</taxon>
    </lineage>
</organism>
<dbReference type="AlphaFoldDB" id="A0A8H7Z1J8"/>
<reference evidence="1 2" key="1">
    <citation type="submission" date="2021-01" db="EMBL/GenBank/DDBJ databases">
        <title>Chromosome-level genome assembly of a human fungal pathogen reveals clustering of transcriptionally co-regulated genes.</title>
        <authorList>
            <person name="Voorhies M."/>
            <person name="Cohen S."/>
            <person name="Shea T.P."/>
            <person name="Petrus S."/>
            <person name="Munoz J.F."/>
            <person name="Poplawski S."/>
            <person name="Goldman W.E."/>
            <person name="Michael T."/>
            <person name="Cuomo C.A."/>
            <person name="Sil A."/>
            <person name="Beyhan S."/>
        </authorList>
    </citation>
    <scope>NUCLEOTIDE SEQUENCE [LARGE SCALE GENOMIC DNA]</scope>
    <source>
        <strain evidence="1 2">G184AR</strain>
    </source>
</reference>
<comment type="caution">
    <text evidence="1">The sequence shown here is derived from an EMBL/GenBank/DDBJ whole genome shotgun (WGS) entry which is preliminary data.</text>
</comment>
<evidence type="ECO:0000313" key="2">
    <source>
        <dbReference type="Proteomes" id="UP000670092"/>
    </source>
</evidence>
<evidence type="ECO:0000313" key="1">
    <source>
        <dbReference type="EMBL" id="KAG5300147.1"/>
    </source>
</evidence>
<proteinExistence type="predicted"/>
<protein>
    <submittedName>
        <fullName evidence="1">Uncharacterized protein</fullName>
    </submittedName>
</protein>